<sequence length="78" mass="8929">MTHYFFHIRDDANTIKDEEGDDFADFEQARVRAVTAIRELAAARIKSGDKIGDAHMDLCDEAGDLLLSLSSRRWWRST</sequence>
<proteinExistence type="predicted"/>
<accession>A0ABV2H0E2</accession>
<dbReference type="Pfam" id="PF21834">
    <property type="entry name" value="DUF6894"/>
    <property type="match status" value="1"/>
</dbReference>
<dbReference type="InterPro" id="IPR054189">
    <property type="entry name" value="DUF6894"/>
</dbReference>
<reference evidence="2 3" key="1">
    <citation type="submission" date="2024-06" db="EMBL/GenBank/DDBJ databases">
        <title>Genomic Encyclopedia of Type Strains, Phase IV (KMG-IV): sequencing the most valuable type-strain genomes for metagenomic binning, comparative biology and taxonomic classification.</title>
        <authorList>
            <person name="Goeker M."/>
        </authorList>
    </citation>
    <scope>NUCLEOTIDE SEQUENCE [LARGE SCALE GENOMIC DNA]</scope>
    <source>
        <strain evidence="2 3">DSM 105042</strain>
    </source>
</reference>
<protein>
    <recommendedName>
        <fullName evidence="1">DUF6894 domain-containing protein</fullName>
    </recommendedName>
</protein>
<dbReference type="RefSeq" id="WP_247242043.1">
    <property type="nucleotide sequence ID" value="NZ_JALJRA010000001.1"/>
</dbReference>
<organism evidence="2 3">
    <name type="scientific">Pseudorhizobium tarimense</name>
    <dbReference type="NCBI Taxonomy" id="1079109"/>
    <lineage>
        <taxon>Bacteria</taxon>
        <taxon>Pseudomonadati</taxon>
        <taxon>Pseudomonadota</taxon>
        <taxon>Alphaproteobacteria</taxon>
        <taxon>Hyphomicrobiales</taxon>
        <taxon>Rhizobiaceae</taxon>
        <taxon>Rhizobium/Agrobacterium group</taxon>
        <taxon>Pseudorhizobium</taxon>
    </lineage>
</organism>
<evidence type="ECO:0000313" key="2">
    <source>
        <dbReference type="EMBL" id="MET3583984.1"/>
    </source>
</evidence>
<feature type="domain" description="DUF6894" evidence="1">
    <location>
        <begin position="3"/>
        <end position="70"/>
    </location>
</feature>
<dbReference type="EMBL" id="JBEPLJ010000001">
    <property type="protein sequence ID" value="MET3583984.1"/>
    <property type="molecule type" value="Genomic_DNA"/>
</dbReference>
<name>A0ABV2H0E2_9HYPH</name>
<gene>
    <name evidence="2" type="ORF">ABID21_000076</name>
</gene>
<keyword evidence="3" id="KW-1185">Reference proteome</keyword>
<comment type="caution">
    <text evidence="2">The sequence shown here is derived from an EMBL/GenBank/DDBJ whole genome shotgun (WGS) entry which is preliminary data.</text>
</comment>
<evidence type="ECO:0000313" key="3">
    <source>
        <dbReference type="Proteomes" id="UP001549031"/>
    </source>
</evidence>
<evidence type="ECO:0000259" key="1">
    <source>
        <dbReference type="Pfam" id="PF21834"/>
    </source>
</evidence>
<dbReference type="Proteomes" id="UP001549031">
    <property type="component" value="Unassembled WGS sequence"/>
</dbReference>